<evidence type="ECO:0000256" key="2">
    <source>
        <dbReference type="ARBA" id="ARBA00022490"/>
    </source>
</evidence>
<protein>
    <recommendedName>
        <fullName evidence="9">PAN2-PAN3 deadenylation complex catalytic subunit PAN2</fullName>
        <ecNumber evidence="9">3.1.13.4</ecNumber>
    </recommendedName>
    <alternativeName>
        <fullName evidence="9">PAB1P-dependent poly(A)-specific ribonuclease</fullName>
    </alternativeName>
    <alternativeName>
        <fullName evidence="9">Poly(A)-nuclease deadenylation complex subunit 2</fullName>
        <shortName evidence="9">PAN deadenylation complex subunit 2</shortName>
    </alternativeName>
</protein>
<feature type="domain" description="USP" evidence="11">
    <location>
        <begin position="490"/>
        <end position="901"/>
    </location>
</feature>
<dbReference type="SUPFAM" id="SSF54001">
    <property type="entry name" value="Cysteine proteinases"/>
    <property type="match status" value="1"/>
</dbReference>
<dbReference type="GO" id="GO:0006397">
    <property type="term" value="P:mRNA processing"/>
    <property type="evidence" value="ECO:0007669"/>
    <property type="project" value="UniProtKB-KW"/>
</dbReference>
<evidence type="ECO:0000256" key="1">
    <source>
        <dbReference type="ARBA" id="ARBA00001663"/>
    </source>
</evidence>
<comment type="activity regulation">
    <text evidence="9">Positively regulated by the regulatory subunit PAN3.</text>
</comment>
<evidence type="ECO:0000256" key="5">
    <source>
        <dbReference type="ARBA" id="ARBA00022723"/>
    </source>
</evidence>
<dbReference type="SMART" id="SM00479">
    <property type="entry name" value="EXOIII"/>
    <property type="match status" value="1"/>
</dbReference>
<dbReference type="GO" id="GO:0000932">
    <property type="term" value="C:P-body"/>
    <property type="evidence" value="ECO:0007669"/>
    <property type="project" value="UniProtKB-SubCell"/>
</dbReference>
<keyword evidence="2 9" id="KW-0963">Cytoplasm</keyword>
<evidence type="ECO:0000256" key="9">
    <source>
        <dbReference type="HAMAP-Rule" id="MF_03182"/>
    </source>
</evidence>
<dbReference type="Proteomes" id="UP000225706">
    <property type="component" value="Unassembled WGS sequence"/>
</dbReference>
<comment type="domain">
    <text evidence="9">The linker, or PAN3 interaction domain (PID), between the WD40 repeats and the pseudo-UCH domain mediates interaction with PAN3.</text>
</comment>
<dbReference type="GO" id="GO:0000289">
    <property type="term" value="P:nuclear-transcribed mRNA poly(A) tail shortening"/>
    <property type="evidence" value="ECO:0007669"/>
    <property type="project" value="UniProtKB-UniRule"/>
</dbReference>
<keyword evidence="3 9" id="KW-0507">mRNA processing</keyword>
<dbReference type="InterPro" id="IPR036322">
    <property type="entry name" value="WD40_repeat_dom_sf"/>
</dbReference>
<feature type="binding site" evidence="9">
    <location>
        <position position="1115"/>
    </location>
    <ligand>
        <name>a divalent metal cation</name>
        <dbReference type="ChEBI" id="CHEBI:60240"/>
        <note>catalytic</note>
    </ligand>
</feature>
<comment type="similarity">
    <text evidence="9">Belongs to the peptidase C19 family. PAN2 subfamily.</text>
</comment>
<dbReference type="Pfam" id="PF13423">
    <property type="entry name" value="UCH_1"/>
    <property type="match status" value="1"/>
</dbReference>
<comment type="caution">
    <text evidence="9">Lacks conserved residue(s) required for the propagation of feature annotation.</text>
</comment>
<dbReference type="GO" id="GO:0010606">
    <property type="term" value="P:positive regulation of cytoplasmic mRNA processing body assembly"/>
    <property type="evidence" value="ECO:0007669"/>
    <property type="project" value="UniProtKB-UniRule"/>
</dbReference>
<reference evidence="13" key="1">
    <citation type="journal article" date="2017" name="bioRxiv">
        <title>Comparative analysis of the genomes of Stylophora pistillata and Acropora digitifera provides evidence for extensive differences between species of corals.</title>
        <authorList>
            <person name="Voolstra C.R."/>
            <person name="Li Y."/>
            <person name="Liew Y.J."/>
            <person name="Baumgarten S."/>
            <person name="Zoccola D."/>
            <person name="Flot J.-F."/>
            <person name="Tambutte S."/>
            <person name="Allemand D."/>
            <person name="Aranda M."/>
        </authorList>
    </citation>
    <scope>NUCLEOTIDE SEQUENCE [LARGE SCALE GENOMIC DNA]</scope>
</reference>
<keyword evidence="13" id="KW-1185">Reference proteome</keyword>
<feature type="binding site" evidence="9">
    <location>
        <position position="1063"/>
    </location>
    <ligand>
        <name>a divalent metal cation</name>
        <dbReference type="ChEBI" id="CHEBI:60240"/>
        <note>catalytic</note>
    </ligand>
</feature>
<keyword evidence="7 9" id="KW-0269">Exonuclease</keyword>
<dbReference type="Gene3D" id="3.90.70.10">
    <property type="entry name" value="Cysteine proteinases"/>
    <property type="match status" value="1"/>
</dbReference>
<dbReference type="GO" id="GO:0031251">
    <property type="term" value="C:PAN complex"/>
    <property type="evidence" value="ECO:0007669"/>
    <property type="project" value="UniProtKB-UniRule"/>
</dbReference>
<comment type="subunit">
    <text evidence="9">Forms a heterotrimer with an asymmetric homodimer of the regulatory subunit PAN3 to form the poly(A)-nuclease (PAN) deadenylation complex.</text>
</comment>
<dbReference type="InterPro" id="IPR038765">
    <property type="entry name" value="Papain-like_cys_pep_sf"/>
</dbReference>
<dbReference type="Gene3D" id="3.30.420.10">
    <property type="entry name" value="Ribonuclease H-like superfamily/Ribonuclease H"/>
    <property type="match status" value="1"/>
</dbReference>
<comment type="catalytic activity">
    <reaction evidence="1 9">
        <text>Exonucleolytic cleavage of poly(A) to 5'-AMP.</text>
        <dbReference type="EC" id="3.1.13.4"/>
    </reaction>
</comment>
<dbReference type="AlphaFoldDB" id="A0A2B4SP99"/>
<comment type="caution">
    <text evidence="12">The sequence shown here is derived from an EMBL/GenBank/DDBJ whole genome shotgun (WGS) entry which is preliminary data.</text>
</comment>
<name>A0A2B4SP99_STYPI</name>
<dbReference type="PROSITE" id="PS50235">
    <property type="entry name" value="USP_3"/>
    <property type="match status" value="1"/>
</dbReference>
<dbReference type="PANTHER" id="PTHR15728">
    <property type="entry name" value="DEADENYLATION COMPLEX CATALYTIC SUBUNIT PAN2"/>
    <property type="match status" value="1"/>
</dbReference>
<dbReference type="InterPro" id="IPR050785">
    <property type="entry name" value="PAN2-PAN3_catalytic_subunit"/>
</dbReference>
<dbReference type="GO" id="GO:0046872">
    <property type="term" value="F:metal ion binding"/>
    <property type="evidence" value="ECO:0007669"/>
    <property type="project" value="UniProtKB-KW"/>
</dbReference>
<dbReference type="InterPro" id="IPR028881">
    <property type="entry name" value="PAN2_UCH_dom"/>
</dbReference>
<evidence type="ECO:0000256" key="4">
    <source>
        <dbReference type="ARBA" id="ARBA00022722"/>
    </source>
</evidence>
<dbReference type="SUPFAM" id="SSF53098">
    <property type="entry name" value="Ribonuclease H-like"/>
    <property type="match status" value="1"/>
</dbReference>
<dbReference type="CDD" id="cd06143">
    <property type="entry name" value="PAN2_exo"/>
    <property type="match status" value="1"/>
</dbReference>
<evidence type="ECO:0000313" key="12">
    <source>
        <dbReference type="EMBL" id="PFX30327.1"/>
    </source>
</evidence>
<dbReference type="PANTHER" id="PTHR15728:SF0">
    <property type="entry name" value="PAN2-PAN3 DEADENYLATION COMPLEX CATALYTIC SUBUNIT PAN2"/>
    <property type="match status" value="1"/>
</dbReference>
<evidence type="ECO:0000256" key="8">
    <source>
        <dbReference type="ARBA" id="ARBA00023242"/>
    </source>
</evidence>
<dbReference type="GO" id="GO:0003676">
    <property type="term" value="F:nucleic acid binding"/>
    <property type="evidence" value="ECO:0007669"/>
    <property type="project" value="InterPro"/>
</dbReference>
<feature type="binding site" evidence="9">
    <location>
        <position position="954"/>
    </location>
    <ligand>
        <name>a divalent metal cation</name>
        <dbReference type="ChEBI" id="CHEBI:60240"/>
        <note>catalytic</note>
    </ligand>
</feature>
<dbReference type="GO" id="GO:0005634">
    <property type="term" value="C:nucleus"/>
    <property type="evidence" value="ECO:0007669"/>
    <property type="project" value="UniProtKB-SubCell"/>
</dbReference>
<dbReference type="HAMAP" id="MF_03182">
    <property type="entry name" value="PAN2"/>
    <property type="match status" value="1"/>
</dbReference>
<dbReference type="Pfam" id="PF20770">
    <property type="entry name" value="PAN2_N"/>
    <property type="match status" value="1"/>
</dbReference>
<comment type="function">
    <text evidence="9">Catalytic subunit of the poly(A)-nuclease (PAN) deadenylation complex, one of two cytoplasmic mRNA deadenylases involved in general and miRNA-mediated mRNA turnover. PAN specifically shortens poly(A) tails of RNA and the activity is stimulated by poly(A)-binding protein (PABP). PAN deadenylation is followed by rapid degradation of the shortened mRNA tails by the CCR4-NOT complex. Deadenylated mRNAs are then degraded by two alternative mechanisms, namely exosome-mediated 3'-5' exonucleolytic degradation, or deadenlyation-dependent mRNA decaping and subsequent 5'-3' exonucleolytic degradation by XRN1.</text>
</comment>
<evidence type="ECO:0000256" key="6">
    <source>
        <dbReference type="ARBA" id="ARBA00022801"/>
    </source>
</evidence>
<dbReference type="SUPFAM" id="SSF50978">
    <property type="entry name" value="WD40 repeat-like"/>
    <property type="match status" value="1"/>
</dbReference>
<accession>A0A2B4SP99</accession>
<gene>
    <name evidence="9 12" type="primary">PAN2</name>
    <name evidence="12" type="ORF">AWC38_SpisGene4887</name>
</gene>
<dbReference type="OrthoDB" id="16516at2759"/>
<evidence type="ECO:0000256" key="10">
    <source>
        <dbReference type="SAM" id="MobiDB-lite"/>
    </source>
</evidence>
<dbReference type="InterPro" id="IPR036397">
    <property type="entry name" value="RNaseH_sf"/>
</dbReference>
<dbReference type="InterPro" id="IPR012337">
    <property type="entry name" value="RNaseH-like_sf"/>
</dbReference>
<proteinExistence type="inferred from homology"/>
<dbReference type="InterPro" id="IPR015943">
    <property type="entry name" value="WD40/YVTN_repeat-like_dom_sf"/>
</dbReference>
<dbReference type="GO" id="GO:0004535">
    <property type="term" value="F:poly(A)-specific ribonuclease activity"/>
    <property type="evidence" value="ECO:0007669"/>
    <property type="project" value="UniProtKB-UniRule"/>
</dbReference>
<feature type="region of interest" description="Disordered" evidence="10">
    <location>
        <begin position="433"/>
        <end position="459"/>
    </location>
</feature>
<evidence type="ECO:0000256" key="3">
    <source>
        <dbReference type="ARBA" id="ARBA00022664"/>
    </source>
</evidence>
<dbReference type="Gene3D" id="2.130.10.10">
    <property type="entry name" value="YVTN repeat-like/Quinoprotein amine dehydrogenase"/>
    <property type="match status" value="1"/>
</dbReference>
<dbReference type="InterPro" id="IPR030843">
    <property type="entry name" value="PAN2"/>
</dbReference>
<dbReference type="EMBL" id="LSMT01000052">
    <property type="protein sequence ID" value="PFX30327.1"/>
    <property type="molecule type" value="Genomic_DNA"/>
</dbReference>
<dbReference type="EC" id="3.1.13.4" evidence="9"/>
<dbReference type="InterPro" id="IPR028889">
    <property type="entry name" value="USP"/>
</dbReference>
<keyword evidence="8 9" id="KW-0539">Nucleus</keyword>
<keyword evidence="5 9" id="KW-0479">Metal-binding</keyword>
<dbReference type="STRING" id="50429.A0A2B4SP99"/>
<dbReference type="InterPro" id="IPR048841">
    <property type="entry name" value="PAN2_N"/>
</dbReference>
<dbReference type="FunFam" id="3.30.420.10:FF:000011">
    <property type="entry name" value="PAN2-PAN3 deadenylation complex catalytic subunit PAN2"/>
    <property type="match status" value="1"/>
</dbReference>
<feature type="binding site" evidence="9">
    <location>
        <position position="956"/>
    </location>
    <ligand>
        <name>a divalent metal cation</name>
        <dbReference type="ChEBI" id="CHEBI:60240"/>
        <note>catalytic</note>
    </ligand>
</feature>
<evidence type="ECO:0000259" key="11">
    <source>
        <dbReference type="PROSITE" id="PS50235"/>
    </source>
</evidence>
<comment type="domain">
    <text evidence="9">Contains a pseudo-UCH domain. This ubiquitin C-terminal hydrolase (UCH)-like or ubiquitin specific protease (USP)-like domain is predicted to be catalytically inactive because it lacks the active site catalytic triad characteristic of thiol proteases, with residues at the equivalent structural positions that are incompatible with catalysis, and it cannot bind ubiquitin. It functions as a structural scaffold for intra- and intermolecular interactions in the complex.</text>
</comment>
<comment type="cofactor">
    <cofactor evidence="9">
        <name>a divalent metal cation</name>
        <dbReference type="ChEBI" id="CHEBI:60240"/>
    </cofactor>
    <text evidence="9">Binds 2 metal cations per subunit in the catalytic exonuclease domain.</text>
</comment>
<dbReference type="Pfam" id="PF00929">
    <property type="entry name" value="RNase_T"/>
    <property type="match status" value="1"/>
</dbReference>
<evidence type="ECO:0000256" key="7">
    <source>
        <dbReference type="ARBA" id="ARBA00022839"/>
    </source>
</evidence>
<evidence type="ECO:0000313" key="13">
    <source>
        <dbReference type="Proteomes" id="UP000225706"/>
    </source>
</evidence>
<keyword evidence="4 9" id="KW-0540">Nuclease</keyword>
<sequence length="1158" mass="131218">MIYTTTYLHMQNSRWPFVGVIEMDLSHGGVREEYQEIRSVFNNGRDHSGITSVLFDSVEELVWTGNQSGYLASYFGPELQKYTSFKVHHSEIRHMTIHDHGILSLSSNKLCFSARSGLGIFNLSGSDLSDMQCMFQKDETHLWVAGHQGVMLDVDLRKGGISKTIEVDPGIVVMKQSNRYLCCGDTSGKVRLRDPSSLKSEHVLEAHTGTLSDFDVSGNLLVTCGFCSRMGHLAIDRFLMVYDLRTLRAIPLQVAIDPLMVKFVPAFTSRVAVVSQNGQFQLHEPGGLVTQSSMMVYHVNTHGSLCTTFDISATCQSMVFGDAGGNTHLWGDTQEKEILFNMYSQETEFATPIPHLHPMAIDDYSVPLSTFPLPMPNGPLLSDWPTENMVFEDRPTPPIEPEILRTMVVRHFIGYAPNPGSRKRNQVAYPLKDLSMNSQEEENSVPDSPMNRDDDPGNVIPKHYRRVEIKYSKLGVEDFDFKHYNRTSFAGLETHIPNAYCNAMLQLFYFIEPLRVGMQNHLCHREFCMACELGFLFHMLDMSSGQTCQANNFLRAFRTIPEAAALGLVMNDVDESFGNANFPRLIQSWFRFVLQQMHQDTLEPRSVTDGEKDDTQTTTGKPQQMSLIQRLFGSNVQLLSRCRCGKESKRDSTTLLFNLEYPQMSDEKQQSPVSFESVISSSLSREQSMQAWCDQCSRYQPTVQIRKVKNLPDILALNCGMEHAKEVEFWKIQQQLLDPPKTEEKPIALPSSARACRYGNACSRSDCKFRHDKDVASEGGRVEVPDDENLHGWVPLSIMISLDSGKMQVTKIDENQKVRCSENEVVYDLLATVGHVQDFKSGGNLLAHIHVGNTYHSRKEGVTCSQWYLFNDFAITPISPNDAVHFSLDWKLPCAVVFTRRDINGRHETTIRQRIDDSVLYQDVSLVRRGSVSREFTPLGPDELPKEGDLVGLDAEFVTLNQEEAEIRSDGTRSTIKPSQMSVARVTVVRGDGQLAGVPFIDDYISTTEQVVDYLTKFSGIKPGDLDATMSSKHLTTLKTTYRKLRALVARKVKFVGHGLKKDFRVINILVPKEQVFDTVELFHLPRQRFISLRFLAWYFLGLTIQSETHDSTEDAKTALQLYRKYEELSSKGEFRKVLKQLYEDGRKSGWKVEEKDF</sequence>
<comment type="subcellular location">
    <subcellularLocation>
        <location evidence="9">Cytoplasm</location>
        <location evidence="9">P-body</location>
    </subcellularLocation>
    <subcellularLocation>
        <location evidence="9">Nucleus</location>
    </subcellularLocation>
    <text evidence="9">Shuttles between nucleus and cytoplasm.</text>
</comment>
<organism evidence="12 13">
    <name type="scientific">Stylophora pistillata</name>
    <name type="common">Smooth cauliflower coral</name>
    <dbReference type="NCBI Taxonomy" id="50429"/>
    <lineage>
        <taxon>Eukaryota</taxon>
        <taxon>Metazoa</taxon>
        <taxon>Cnidaria</taxon>
        <taxon>Anthozoa</taxon>
        <taxon>Hexacorallia</taxon>
        <taxon>Scleractinia</taxon>
        <taxon>Astrocoeniina</taxon>
        <taxon>Pocilloporidae</taxon>
        <taxon>Stylophora</taxon>
    </lineage>
</organism>
<keyword evidence="6 9" id="KW-0378">Hydrolase</keyword>
<dbReference type="InterPro" id="IPR013520">
    <property type="entry name" value="Ribonucl_H"/>
</dbReference>